<dbReference type="CDD" id="cd06261">
    <property type="entry name" value="TM_PBP2"/>
    <property type="match status" value="1"/>
</dbReference>
<dbReference type="InterPro" id="IPR043429">
    <property type="entry name" value="ArtM/GltK/GlnP/TcyL/YhdX-like"/>
</dbReference>
<comment type="similarity">
    <text evidence="2">Belongs to the binding-protein-dependent transport system permease family. HisMQ subfamily.</text>
</comment>
<dbReference type="SUPFAM" id="SSF161098">
    <property type="entry name" value="MetI-like"/>
    <property type="match status" value="1"/>
</dbReference>
<keyword evidence="5 8" id="KW-0812">Transmembrane</keyword>
<feature type="transmembrane region" description="Helical" evidence="8">
    <location>
        <begin position="337"/>
        <end position="355"/>
    </location>
</feature>
<dbReference type="PROSITE" id="PS50928">
    <property type="entry name" value="ABC_TM1"/>
    <property type="match status" value="1"/>
</dbReference>
<keyword evidence="7 8" id="KW-0472">Membrane</keyword>
<feature type="transmembrane region" description="Helical" evidence="8">
    <location>
        <begin position="294"/>
        <end position="317"/>
    </location>
</feature>
<evidence type="ECO:0000256" key="3">
    <source>
        <dbReference type="ARBA" id="ARBA00022448"/>
    </source>
</evidence>
<evidence type="ECO:0000256" key="2">
    <source>
        <dbReference type="ARBA" id="ARBA00010072"/>
    </source>
</evidence>
<dbReference type="RefSeq" id="WP_244595436.1">
    <property type="nucleotide sequence ID" value="NZ_FNUY01000002.1"/>
</dbReference>
<feature type="transmembrane region" description="Helical" evidence="8">
    <location>
        <begin position="197"/>
        <end position="224"/>
    </location>
</feature>
<gene>
    <name evidence="10" type="ORF">SAMN04488115_1025</name>
</gene>
<dbReference type="GO" id="GO:0006865">
    <property type="term" value="P:amino acid transport"/>
    <property type="evidence" value="ECO:0007669"/>
    <property type="project" value="TreeGrafter"/>
</dbReference>
<dbReference type="Proteomes" id="UP000236743">
    <property type="component" value="Unassembled WGS sequence"/>
</dbReference>
<dbReference type="EMBL" id="FNUY01000002">
    <property type="protein sequence ID" value="SEF78250.1"/>
    <property type="molecule type" value="Genomic_DNA"/>
</dbReference>
<dbReference type="InterPro" id="IPR010065">
    <property type="entry name" value="AA_ABC_transptr_permease_3TM"/>
</dbReference>
<feature type="domain" description="ABC transmembrane type-1" evidence="9">
    <location>
        <begin position="161"/>
        <end position="351"/>
    </location>
</feature>
<dbReference type="GO" id="GO:0022857">
    <property type="term" value="F:transmembrane transporter activity"/>
    <property type="evidence" value="ECO:0007669"/>
    <property type="project" value="InterPro"/>
</dbReference>
<evidence type="ECO:0000313" key="11">
    <source>
        <dbReference type="Proteomes" id="UP000236743"/>
    </source>
</evidence>
<keyword evidence="3 8" id="KW-0813">Transport</keyword>
<evidence type="ECO:0000256" key="7">
    <source>
        <dbReference type="ARBA" id="ARBA00023136"/>
    </source>
</evidence>
<evidence type="ECO:0000256" key="8">
    <source>
        <dbReference type="RuleBase" id="RU363032"/>
    </source>
</evidence>
<evidence type="ECO:0000259" key="9">
    <source>
        <dbReference type="PROSITE" id="PS50928"/>
    </source>
</evidence>
<feature type="transmembrane region" description="Helical" evidence="8">
    <location>
        <begin position="165"/>
        <end position="185"/>
    </location>
</feature>
<dbReference type="GO" id="GO:0043190">
    <property type="term" value="C:ATP-binding cassette (ABC) transporter complex"/>
    <property type="evidence" value="ECO:0007669"/>
    <property type="project" value="InterPro"/>
</dbReference>
<dbReference type="NCBIfam" id="TIGR01726">
    <property type="entry name" value="HEQRo_perm_3TM"/>
    <property type="match status" value="1"/>
</dbReference>
<dbReference type="InterPro" id="IPR035906">
    <property type="entry name" value="MetI-like_sf"/>
</dbReference>
<keyword evidence="4" id="KW-1003">Cell membrane</keyword>
<proteinExistence type="inferred from homology"/>
<evidence type="ECO:0000256" key="6">
    <source>
        <dbReference type="ARBA" id="ARBA00022989"/>
    </source>
</evidence>
<evidence type="ECO:0000313" key="10">
    <source>
        <dbReference type="EMBL" id="SEF78250.1"/>
    </source>
</evidence>
<reference evidence="10 11" key="1">
    <citation type="submission" date="2016-10" db="EMBL/GenBank/DDBJ databases">
        <authorList>
            <person name="de Groot N.N."/>
        </authorList>
    </citation>
    <scope>NUCLEOTIDE SEQUENCE [LARGE SCALE GENOMIC DNA]</scope>
    <source>
        <strain evidence="10 11">DSM 26656</strain>
    </source>
</reference>
<dbReference type="PANTHER" id="PTHR30614:SF41">
    <property type="entry name" value="INNER MEMBRANE AMINO-ACID ABC TRANSPORTER PERMEASE PROTEIN YHDY"/>
    <property type="match status" value="1"/>
</dbReference>
<dbReference type="Pfam" id="PF00528">
    <property type="entry name" value="BPD_transp_1"/>
    <property type="match status" value="1"/>
</dbReference>
<feature type="transmembrane region" description="Helical" evidence="8">
    <location>
        <begin position="128"/>
        <end position="153"/>
    </location>
</feature>
<evidence type="ECO:0000256" key="1">
    <source>
        <dbReference type="ARBA" id="ARBA00004429"/>
    </source>
</evidence>
<dbReference type="Gene3D" id="1.10.3720.10">
    <property type="entry name" value="MetI-like"/>
    <property type="match status" value="1"/>
</dbReference>
<comment type="subcellular location">
    <subcellularLocation>
        <location evidence="1">Cell inner membrane</location>
        <topology evidence="1">Multi-pass membrane protein</topology>
    </subcellularLocation>
    <subcellularLocation>
        <location evidence="8">Cell membrane</location>
        <topology evidence="8">Multi-pass membrane protein</topology>
    </subcellularLocation>
</comment>
<evidence type="ECO:0000256" key="5">
    <source>
        <dbReference type="ARBA" id="ARBA00022692"/>
    </source>
</evidence>
<organism evidence="10 11">
    <name type="scientific">Bosea lathyri</name>
    <dbReference type="NCBI Taxonomy" id="1036778"/>
    <lineage>
        <taxon>Bacteria</taxon>
        <taxon>Pseudomonadati</taxon>
        <taxon>Pseudomonadota</taxon>
        <taxon>Alphaproteobacteria</taxon>
        <taxon>Hyphomicrobiales</taxon>
        <taxon>Boseaceae</taxon>
        <taxon>Bosea</taxon>
    </lineage>
</organism>
<dbReference type="InterPro" id="IPR000515">
    <property type="entry name" value="MetI-like"/>
</dbReference>
<dbReference type="AlphaFoldDB" id="A0A1H5UTF3"/>
<name>A0A1H5UTF3_9HYPH</name>
<feature type="transmembrane region" description="Helical" evidence="8">
    <location>
        <begin position="39"/>
        <end position="66"/>
    </location>
</feature>
<keyword evidence="11" id="KW-1185">Reference proteome</keyword>
<feature type="transmembrane region" description="Helical" evidence="8">
    <location>
        <begin position="102"/>
        <end position="121"/>
    </location>
</feature>
<evidence type="ECO:0000256" key="4">
    <source>
        <dbReference type="ARBA" id="ARBA00022475"/>
    </source>
</evidence>
<dbReference type="PANTHER" id="PTHR30614">
    <property type="entry name" value="MEMBRANE COMPONENT OF AMINO ACID ABC TRANSPORTER"/>
    <property type="match status" value="1"/>
</dbReference>
<protein>
    <submittedName>
        <fullName evidence="10">Amino acid ABC transporter membrane protein 2, PAAT family</fullName>
    </submittedName>
</protein>
<keyword evidence="6 8" id="KW-1133">Transmembrane helix</keyword>
<sequence length="373" mass="40861">MASVAEMETLNLAREDLPPPRGRALTARVKPFLGTPMNAVITLACLWLMYRLLTAAWGWLVTRAVLEGGPQACKAGSGACWPFLAAKLRFMIFGFYPYDEHWRPALAVALFLGAMIVSMIPRFWSRRLLWLWLAVPVICGALMYGGVFGLPVVSTTNWGGLPLSFMLSSVGLAFGFPLGVVLALARSSKLPAIQVIAIIFIEVVRGVPLVSILFMASVMLPLFMPDGITVDKLLRAQTAIIIFAGAYIAETVRGGLQAVPKGQHEAAAALGLGYWLSMRKIILPQALKIVIPPLVNIFIGFFQDTTLVTIIGLLDFLDTVRASLRDPNWQGIAVMEGYVFAALVYALFSYGMGSYSRFLERRLKTDHDRSPAH</sequence>
<accession>A0A1H5UTF3</accession>